<dbReference type="Proteomes" id="UP000503117">
    <property type="component" value="Chromosome"/>
</dbReference>
<accession>A0ABX6MGS9</accession>
<keyword evidence="2" id="KW-1185">Reference proteome</keyword>
<dbReference type="EMBL" id="CP051684">
    <property type="protein sequence ID" value="QJD93546.1"/>
    <property type="molecule type" value="Genomic_DNA"/>
</dbReference>
<gene>
    <name evidence="1" type="ORF">HH213_27765</name>
</gene>
<evidence type="ECO:0000313" key="2">
    <source>
        <dbReference type="Proteomes" id="UP000503117"/>
    </source>
</evidence>
<proteinExistence type="predicted"/>
<reference evidence="1 2" key="1">
    <citation type="submission" date="2020-04" db="EMBL/GenBank/DDBJ databases">
        <title>Genome sequencing of novel species.</title>
        <authorList>
            <person name="Heo J."/>
            <person name="Kim S.-J."/>
            <person name="Kim J.-S."/>
            <person name="Hong S.-B."/>
            <person name="Kwon S.-W."/>
        </authorList>
    </citation>
    <scope>NUCLEOTIDE SEQUENCE [LARGE SCALE GENOMIC DNA]</scope>
    <source>
        <strain evidence="1 2">AF9R3</strain>
    </source>
</reference>
<sequence length="145" mass="15784">MTFTQNICTPPLFGATAYEEERDLVQVDCKKPGATRTIRGQVGFLELEDSLQTTEPLHIDLRKAAGKACYGMGMVKEALARGDAQQALNLVCQLPYEQPYDGIFIPYAKPHSTPNTPPPVGALRKLAAHGTEEQRLCIAKITGGL</sequence>
<evidence type="ECO:0000313" key="1">
    <source>
        <dbReference type="EMBL" id="QJD93546.1"/>
    </source>
</evidence>
<name>A0ABX6MGS9_9BURK</name>
<organism evidence="1 2">
    <name type="scientific">Duganella dendranthematis</name>
    <dbReference type="NCBI Taxonomy" id="2728021"/>
    <lineage>
        <taxon>Bacteria</taxon>
        <taxon>Pseudomonadati</taxon>
        <taxon>Pseudomonadota</taxon>
        <taxon>Betaproteobacteria</taxon>
        <taxon>Burkholderiales</taxon>
        <taxon>Oxalobacteraceae</taxon>
        <taxon>Telluria group</taxon>
        <taxon>Duganella</taxon>
    </lineage>
</organism>
<dbReference type="RefSeq" id="WP_169114426.1">
    <property type="nucleotide sequence ID" value="NZ_CP051684.1"/>
</dbReference>
<protein>
    <submittedName>
        <fullName evidence="1">Uncharacterized protein</fullName>
    </submittedName>
</protein>